<dbReference type="GeneID" id="54348782"/>
<feature type="compositionally biased region" description="Low complexity" evidence="1">
    <location>
        <begin position="218"/>
        <end position="241"/>
    </location>
</feature>
<organism evidence="2 3">
    <name type="scientific">Didymella exigua CBS 183.55</name>
    <dbReference type="NCBI Taxonomy" id="1150837"/>
    <lineage>
        <taxon>Eukaryota</taxon>
        <taxon>Fungi</taxon>
        <taxon>Dikarya</taxon>
        <taxon>Ascomycota</taxon>
        <taxon>Pezizomycotina</taxon>
        <taxon>Dothideomycetes</taxon>
        <taxon>Pleosporomycetidae</taxon>
        <taxon>Pleosporales</taxon>
        <taxon>Pleosporineae</taxon>
        <taxon>Didymellaceae</taxon>
        <taxon>Didymella</taxon>
    </lineage>
</organism>
<feature type="region of interest" description="Disordered" evidence="1">
    <location>
        <begin position="176"/>
        <end position="246"/>
    </location>
</feature>
<protein>
    <submittedName>
        <fullName evidence="2">Uncharacterized protein</fullName>
    </submittedName>
</protein>
<keyword evidence="3" id="KW-1185">Reference proteome</keyword>
<evidence type="ECO:0000313" key="3">
    <source>
        <dbReference type="Proteomes" id="UP000800082"/>
    </source>
</evidence>
<dbReference type="OrthoDB" id="3795444at2759"/>
<dbReference type="RefSeq" id="XP_033453199.1">
    <property type="nucleotide sequence ID" value="XM_033591114.1"/>
</dbReference>
<reference evidence="2" key="1">
    <citation type="journal article" date="2020" name="Stud. Mycol.">
        <title>101 Dothideomycetes genomes: a test case for predicting lifestyles and emergence of pathogens.</title>
        <authorList>
            <person name="Haridas S."/>
            <person name="Albert R."/>
            <person name="Binder M."/>
            <person name="Bloem J."/>
            <person name="Labutti K."/>
            <person name="Salamov A."/>
            <person name="Andreopoulos B."/>
            <person name="Baker S."/>
            <person name="Barry K."/>
            <person name="Bills G."/>
            <person name="Bluhm B."/>
            <person name="Cannon C."/>
            <person name="Castanera R."/>
            <person name="Culley D."/>
            <person name="Daum C."/>
            <person name="Ezra D."/>
            <person name="Gonzalez J."/>
            <person name="Henrissat B."/>
            <person name="Kuo A."/>
            <person name="Liang C."/>
            <person name="Lipzen A."/>
            <person name="Lutzoni F."/>
            <person name="Magnuson J."/>
            <person name="Mondo S."/>
            <person name="Nolan M."/>
            <person name="Ohm R."/>
            <person name="Pangilinan J."/>
            <person name="Park H.-J."/>
            <person name="Ramirez L."/>
            <person name="Alfaro M."/>
            <person name="Sun H."/>
            <person name="Tritt A."/>
            <person name="Yoshinaga Y."/>
            <person name="Zwiers L.-H."/>
            <person name="Turgeon B."/>
            <person name="Goodwin S."/>
            <person name="Spatafora J."/>
            <person name="Crous P."/>
            <person name="Grigoriev I."/>
        </authorList>
    </citation>
    <scope>NUCLEOTIDE SEQUENCE</scope>
    <source>
        <strain evidence="2">CBS 183.55</strain>
    </source>
</reference>
<sequence length="271" mass="27890">MSILPSVAYNLQNHGTDYNLLTSGDDLSAGSSRVYAWQATSCGSEGVVYLVDTLAQKCLWGNGVHDCVSTDQAWSIREDDSVDTYIIQNVNEGENGFLSLYEDKSFNLSGGTSSYSQWSFQSETPPTSVTWDVCDHIDKLIISSSSTGASSSSSSTSASSSSSSMASTQAVTVTVSSSSGASGTESSGSSATPDSVSKTSTSSGEQFSAAMTAAATGESSNSVASEVSMSSATSQTPSRSSLPQSNNAVPRNAAWCFLLAALMVSVSVTSS</sequence>
<feature type="compositionally biased region" description="Polar residues" evidence="1">
    <location>
        <begin position="193"/>
        <end position="206"/>
    </location>
</feature>
<feature type="compositionally biased region" description="Low complexity" evidence="1">
    <location>
        <begin position="176"/>
        <end position="192"/>
    </location>
</feature>
<dbReference type="Proteomes" id="UP000800082">
    <property type="component" value="Unassembled WGS sequence"/>
</dbReference>
<dbReference type="EMBL" id="ML978958">
    <property type="protein sequence ID" value="KAF1932951.1"/>
    <property type="molecule type" value="Genomic_DNA"/>
</dbReference>
<evidence type="ECO:0000256" key="1">
    <source>
        <dbReference type="SAM" id="MobiDB-lite"/>
    </source>
</evidence>
<proteinExistence type="predicted"/>
<dbReference type="AlphaFoldDB" id="A0A6A5RX20"/>
<evidence type="ECO:0000313" key="2">
    <source>
        <dbReference type="EMBL" id="KAF1932951.1"/>
    </source>
</evidence>
<name>A0A6A5RX20_9PLEO</name>
<gene>
    <name evidence="2" type="ORF">M421DRAFT_416547</name>
</gene>
<accession>A0A6A5RX20</accession>